<feature type="domain" description="GP-PDE" evidence="1">
    <location>
        <begin position="11"/>
        <end position="247"/>
    </location>
</feature>
<dbReference type="EMBL" id="RHHB01000024">
    <property type="protein sequence ID" value="RNB47590.1"/>
    <property type="molecule type" value="Genomic_DNA"/>
</dbReference>
<evidence type="ECO:0000313" key="2">
    <source>
        <dbReference type="EMBL" id="RNB47590.1"/>
    </source>
</evidence>
<dbReference type="GO" id="GO:0006629">
    <property type="term" value="P:lipid metabolic process"/>
    <property type="evidence" value="ECO:0007669"/>
    <property type="project" value="InterPro"/>
</dbReference>
<reference evidence="2 3" key="1">
    <citation type="submission" date="2018-10" db="EMBL/GenBank/DDBJ databases">
        <title>Isolation, diversity and antibacterial activity of antinobacteria from the wheat rhizosphere soil.</title>
        <authorList>
            <person name="Sun T."/>
        </authorList>
    </citation>
    <scope>NUCLEOTIDE SEQUENCE [LARGE SCALE GENOMIC DNA]</scope>
    <source>
        <strain evidence="2 3">SJ-23</strain>
    </source>
</reference>
<dbReference type="RefSeq" id="WP_122937291.1">
    <property type="nucleotide sequence ID" value="NZ_JBHSNT010000067.1"/>
</dbReference>
<dbReference type="SUPFAM" id="SSF51695">
    <property type="entry name" value="PLC-like phosphodiesterases"/>
    <property type="match status" value="1"/>
</dbReference>
<evidence type="ECO:0000259" key="1">
    <source>
        <dbReference type="PROSITE" id="PS51704"/>
    </source>
</evidence>
<dbReference type="OrthoDB" id="5241788at2"/>
<dbReference type="InterPro" id="IPR030395">
    <property type="entry name" value="GP_PDE_dom"/>
</dbReference>
<evidence type="ECO:0000313" key="3">
    <source>
        <dbReference type="Proteomes" id="UP000275048"/>
    </source>
</evidence>
<proteinExistence type="predicted"/>
<dbReference type="Proteomes" id="UP000275048">
    <property type="component" value="Unassembled WGS sequence"/>
</dbReference>
<dbReference type="Pfam" id="PF03009">
    <property type="entry name" value="GDPD"/>
    <property type="match status" value="1"/>
</dbReference>
<name>A0A3M8A8N7_9MICO</name>
<accession>A0A3M8A8N7</accession>
<keyword evidence="3" id="KW-1185">Reference proteome</keyword>
<gene>
    <name evidence="2" type="ORF">EDM22_12035</name>
</gene>
<sequence length="251" mass="26244">MRSTYFDPPGPRVLAHRGLALDAPENTLLAFARAVAAGAVYVETDVHVSADGVAVIAHDPTLDRVAGRPVAVADLSLAELERVDLGAGQGFTTLAEALHQFPAVRFNIDVKADAAADATVDAVERTGAQQRVLLTSFSDRRRRRLAARLPGVATSVGSSGVIRSRVAAAGRSRSLFVRALAGAGALQIPERLGAFRVLSPALVLAAHRAGVEVHVWTVNDPGDMARLLDLGVDGLVTDRADLALAVVASRT</sequence>
<dbReference type="InterPro" id="IPR017946">
    <property type="entry name" value="PLC-like_Pdiesterase_TIM-brl"/>
</dbReference>
<protein>
    <submittedName>
        <fullName evidence="2">Glycerophosphodiester phosphodiesterase</fullName>
    </submittedName>
</protein>
<dbReference type="GO" id="GO:0008081">
    <property type="term" value="F:phosphoric diester hydrolase activity"/>
    <property type="evidence" value="ECO:0007669"/>
    <property type="project" value="InterPro"/>
</dbReference>
<dbReference type="AlphaFoldDB" id="A0A3M8A8N7"/>
<comment type="caution">
    <text evidence="2">The sequence shown here is derived from an EMBL/GenBank/DDBJ whole genome shotgun (WGS) entry which is preliminary data.</text>
</comment>
<dbReference type="PANTHER" id="PTHR43805:SF1">
    <property type="entry name" value="GP-PDE DOMAIN-CONTAINING PROTEIN"/>
    <property type="match status" value="1"/>
</dbReference>
<organism evidence="2 3">
    <name type="scientific">Agromyces tardus</name>
    <dbReference type="NCBI Taxonomy" id="2583849"/>
    <lineage>
        <taxon>Bacteria</taxon>
        <taxon>Bacillati</taxon>
        <taxon>Actinomycetota</taxon>
        <taxon>Actinomycetes</taxon>
        <taxon>Micrococcales</taxon>
        <taxon>Microbacteriaceae</taxon>
        <taxon>Agromyces</taxon>
    </lineage>
</organism>
<dbReference type="Gene3D" id="3.20.20.190">
    <property type="entry name" value="Phosphatidylinositol (PI) phosphodiesterase"/>
    <property type="match status" value="1"/>
</dbReference>
<dbReference type="PROSITE" id="PS51704">
    <property type="entry name" value="GP_PDE"/>
    <property type="match status" value="1"/>
</dbReference>
<dbReference type="PANTHER" id="PTHR43805">
    <property type="entry name" value="GLYCEROPHOSPHORYL DIESTER PHOSPHODIESTERASE"/>
    <property type="match status" value="1"/>
</dbReference>